<dbReference type="Gene3D" id="3.40.50.620">
    <property type="entry name" value="HUPs"/>
    <property type="match status" value="2"/>
</dbReference>
<dbReference type="InterPro" id="IPR014729">
    <property type="entry name" value="Rossmann-like_a/b/a_fold"/>
</dbReference>
<evidence type="ECO:0000256" key="3">
    <source>
        <dbReference type="ARBA" id="ARBA00022840"/>
    </source>
</evidence>
<dbReference type="Pfam" id="PF13537">
    <property type="entry name" value="GATase_7"/>
    <property type="match status" value="1"/>
</dbReference>
<dbReference type="CDD" id="cd01991">
    <property type="entry name" value="Asn_synthase_B_C"/>
    <property type="match status" value="1"/>
</dbReference>
<dbReference type="RefSeq" id="WP_087714913.1">
    <property type="nucleotide sequence ID" value="NZ_MWPH01000002.1"/>
</dbReference>
<dbReference type="EC" id="6.3.5.4" evidence="5"/>
<keyword evidence="9" id="KW-1185">Reference proteome</keyword>
<dbReference type="InterPro" id="IPR029055">
    <property type="entry name" value="Ntn_hydrolases_N"/>
</dbReference>
<comment type="catalytic activity">
    <reaction evidence="5">
        <text>L-aspartate + L-glutamine + ATP + H2O = L-asparagine + L-glutamate + AMP + diphosphate + H(+)</text>
        <dbReference type="Rhea" id="RHEA:12228"/>
        <dbReference type="ChEBI" id="CHEBI:15377"/>
        <dbReference type="ChEBI" id="CHEBI:15378"/>
        <dbReference type="ChEBI" id="CHEBI:29985"/>
        <dbReference type="ChEBI" id="CHEBI:29991"/>
        <dbReference type="ChEBI" id="CHEBI:30616"/>
        <dbReference type="ChEBI" id="CHEBI:33019"/>
        <dbReference type="ChEBI" id="CHEBI:58048"/>
        <dbReference type="ChEBI" id="CHEBI:58359"/>
        <dbReference type="ChEBI" id="CHEBI:456215"/>
        <dbReference type="EC" id="6.3.5.4"/>
    </reaction>
</comment>
<dbReference type="InterPro" id="IPR051786">
    <property type="entry name" value="ASN_synthetase/amidase"/>
</dbReference>
<evidence type="ECO:0000256" key="2">
    <source>
        <dbReference type="ARBA" id="ARBA00022741"/>
    </source>
</evidence>
<dbReference type="OrthoDB" id="8692at2157"/>
<keyword evidence="3 5" id="KW-0067">ATP-binding</keyword>
<reference evidence="8 9" key="1">
    <citation type="submission" date="2017-02" db="EMBL/GenBank/DDBJ databases">
        <title>Natronthermophilus aegyptiacus gen. nov.,sp. nov., an aerobic, extremely halophilic alkalithermophilic archaeon isolated from the athalassohaline Wadi An Natrun, Egypt.</title>
        <authorList>
            <person name="Zhao B."/>
        </authorList>
    </citation>
    <scope>NUCLEOTIDE SEQUENCE [LARGE SCALE GENOMIC DNA]</scope>
    <source>
        <strain evidence="8 9">CGMCC 1.3597</strain>
    </source>
</reference>
<accession>A0A202EA61</accession>
<dbReference type="PROSITE" id="PS51278">
    <property type="entry name" value="GATASE_TYPE_2"/>
    <property type="match status" value="1"/>
</dbReference>
<dbReference type="PANTHER" id="PTHR43284:SF1">
    <property type="entry name" value="ASPARAGINE SYNTHETASE"/>
    <property type="match status" value="1"/>
</dbReference>
<evidence type="ECO:0000256" key="4">
    <source>
        <dbReference type="ARBA" id="ARBA00022962"/>
    </source>
</evidence>
<comment type="similarity">
    <text evidence="1">Belongs to the asparagine synthetase family.</text>
</comment>
<feature type="domain" description="Glutamine amidotransferase type-2" evidence="7">
    <location>
        <begin position="2"/>
        <end position="211"/>
    </location>
</feature>
<evidence type="ECO:0000313" key="8">
    <source>
        <dbReference type="EMBL" id="OVE85156.1"/>
    </source>
</evidence>
<dbReference type="InterPro" id="IPR017932">
    <property type="entry name" value="GATase_2_dom"/>
</dbReference>
<keyword evidence="4" id="KW-0315">Glutamine amidotransferase</keyword>
<comment type="caution">
    <text evidence="8">The sequence shown here is derived from an EMBL/GenBank/DDBJ whole genome shotgun (WGS) entry which is preliminary data.</text>
</comment>
<gene>
    <name evidence="8" type="ORF">B2G88_12510</name>
</gene>
<dbReference type="GO" id="GO:0006529">
    <property type="term" value="P:asparagine biosynthetic process"/>
    <property type="evidence" value="ECO:0007669"/>
    <property type="project" value="InterPro"/>
</dbReference>
<dbReference type="InterPro" id="IPR006426">
    <property type="entry name" value="Asn_synth_AEB"/>
</dbReference>
<proteinExistence type="inferred from homology"/>
<evidence type="ECO:0000256" key="5">
    <source>
        <dbReference type="PIRNR" id="PIRNR001589"/>
    </source>
</evidence>
<dbReference type="Gene3D" id="3.60.20.10">
    <property type="entry name" value="Glutamine Phosphoribosylpyrophosphate, subunit 1, domain 1"/>
    <property type="match status" value="1"/>
</dbReference>
<name>A0A202EA61_9EURY</name>
<evidence type="ECO:0000256" key="1">
    <source>
        <dbReference type="ARBA" id="ARBA00005752"/>
    </source>
</evidence>
<keyword evidence="2 5" id="KW-0547">Nucleotide-binding</keyword>
<dbReference type="SUPFAM" id="SSF56235">
    <property type="entry name" value="N-terminal nucleophile aminohydrolases (Ntn hydrolases)"/>
    <property type="match status" value="1"/>
</dbReference>
<dbReference type="SUPFAM" id="SSF52402">
    <property type="entry name" value="Adenine nucleotide alpha hydrolases-like"/>
    <property type="match status" value="1"/>
</dbReference>
<dbReference type="InterPro" id="IPR001962">
    <property type="entry name" value="Asn_synthase"/>
</dbReference>
<dbReference type="InterPro" id="IPR033738">
    <property type="entry name" value="AsnB_N"/>
</dbReference>
<sequence>MSALLGLLDRNGDPLEAGILERMHERLAHRGPDGGDCWQARRVGLGHQLLATTPQARDEQPYRDGDLVITADARLDNRAKLLAALSGSMSSLSPAAPDSHLLLAAYRKWGTACVEHLIGAFAFAIWDERESRLFCARDHVGVKPFYYHQTDATFAFATELKALLPLSSVPGTIDERRIGDFLTGRLEDETISYYEHVQRLPPAHAMVVTPTDCEYWQYWSLDPSKTLSCPSDAAYERRFRETFEEAVRCRLRTAGEIGSELSGGLDSSSVTVVARDILPDDEPLHTFSTVFDEADSSDEREYIEAVTDQSGIVPHFVRPDGIGVLENEAEMLTYFDRPPHNTLYFSVWELSRRTDEVGVDIALNGVLGDCTSNYGLGLLPQLFRTARWRHLRRELQAMGEHFGTPASHLFVRHVLFSLVPDSVRRTYRTHRGKPILEAQANPALNPVFVDRIGLRERYQSLAGSHSLRVATTDRLRQYRSLTSERHAANLEAIDLRYGAFGVEPRYPFADKRLLELSLAMPPSQQFRDGWTRAIVRRSLSDLLPQSIQERPWKTMMDEAFWNALTNEREALTNLLENPGSLARYLDMDELQAASDRFETSPSSRDARTLWRARSLAAWLEAWPHQKQPTALEQS</sequence>
<evidence type="ECO:0000313" key="9">
    <source>
        <dbReference type="Proteomes" id="UP000196084"/>
    </source>
</evidence>
<dbReference type="CDD" id="cd00712">
    <property type="entry name" value="AsnB"/>
    <property type="match status" value="1"/>
</dbReference>
<dbReference type="PIRSF" id="PIRSF001589">
    <property type="entry name" value="Asn_synthetase_glu-h"/>
    <property type="match status" value="1"/>
</dbReference>
<dbReference type="GO" id="GO:0004066">
    <property type="term" value="F:asparagine synthase (glutamine-hydrolyzing) activity"/>
    <property type="evidence" value="ECO:0007669"/>
    <property type="project" value="UniProtKB-EC"/>
</dbReference>
<dbReference type="EMBL" id="MWPH01000002">
    <property type="protein sequence ID" value="OVE85156.1"/>
    <property type="molecule type" value="Genomic_DNA"/>
</dbReference>
<evidence type="ECO:0000259" key="7">
    <source>
        <dbReference type="PROSITE" id="PS51278"/>
    </source>
</evidence>
<dbReference type="AlphaFoldDB" id="A0A202EA61"/>
<dbReference type="GO" id="GO:0005524">
    <property type="term" value="F:ATP binding"/>
    <property type="evidence" value="ECO:0007669"/>
    <property type="project" value="UniProtKB-KW"/>
</dbReference>
<evidence type="ECO:0000256" key="6">
    <source>
        <dbReference type="PIRSR" id="PIRSR001589-2"/>
    </source>
</evidence>
<organism evidence="8 9">
    <name type="scientific">Natronolimnobius baerhuensis</name>
    <dbReference type="NCBI Taxonomy" id="253108"/>
    <lineage>
        <taxon>Archaea</taxon>
        <taxon>Methanobacteriati</taxon>
        <taxon>Methanobacteriota</taxon>
        <taxon>Stenosarchaea group</taxon>
        <taxon>Halobacteria</taxon>
        <taxon>Halobacteriales</taxon>
        <taxon>Natrialbaceae</taxon>
        <taxon>Natronolimnobius</taxon>
    </lineage>
</organism>
<protein>
    <recommendedName>
        <fullName evidence="5">Putative asparagine synthetase [glutamine-hydrolyzing]</fullName>
        <ecNumber evidence="5">6.3.5.4</ecNumber>
    </recommendedName>
</protein>
<feature type="binding site" evidence="6">
    <location>
        <position position="98"/>
    </location>
    <ligand>
        <name>L-glutamine</name>
        <dbReference type="ChEBI" id="CHEBI:58359"/>
    </ligand>
</feature>
<dbReference type="Proteomes" id="UP000196084">
    <property type="component" value="Unassembled WGS sequence"/>
</dbReference>
<dbReference type="Pfam" id="PF00733">
    <property type="entry name" value="Asn_synthase"/>
    <property type="match status" value="1"/>
</dbReference>
<dbReference type="PANTHER" id="PTHR43284">
    <property type="entry name" value="ASPARAGINE SYNTHETASE (GLUTAMINE-HYDROLYZING)"/>
    <property type="match status" value="1"/>
</dbReference>